<name>A0A0F8ZF59_9ZZZZ</name>
<feature type="domain" description="DUF11" evidence="2">
    <location>
        <begin position="201"/>
        <end position="319"/>
    </location>
</feature>
<protein>
    <recommendedName>
        <fullName evidence="2">DUF11 domain-containing protein</fullName>
    </recommendedName>
</protein>
<accession>A0A0F8ZF59</accession>
<dbReference type="EMBL" id="LAZR01048208">
    <property type="protein sequence ID" value="KKK92442.1"/>
    <property type="molecule type" value="Genomic_DNA"/>
</dbReference>
<evidence type="ECO:0000313" key="3">
    <source>
        <dbReference type="EMBL" id="KKK92442.1"/>
    </source>
</evidence>
<dbReference type="InterPro" id="IPR013783">
    <property type="entry name" value="Ig-like_fold"/>
</dbReference>
<sequence>FRAFANNGLAGFTTLVEFGPSVYAGIWSAVFFDENGQMFAYEEVSNSIYLIDTSTGNRLRLATGTDEGGFSDGTSCRGGTPFALSGFGGNIYVDQDASDIKDGLEVNLGGGIRVDLYSDNATPNDLSDDGFISTVDTDPDGTYAFVGLPAGATYRLEVDVNDADLPPGAQIGTSNPLVGVKADSGAFTVSYDFGFDPQFSDLSITKQAFRAGTTSPVTTAVEGDIIDWVISVTNDGPGSPSGVKVIEKIPSGFEYVSDTAPATGDFFDPDTGLWFVDEILSQATETLTIRVRVTAGADHTNVAEIVASSLPDLDSDPNSGIKVDDLSDGQPDDDEDSVTITLRTGNRILSGTLILDTGVGGGTAHDGIRTGAEIGSALNSVTLLDSGGALLAAPRILADGSWSYVLDDAYSGDLTIAGVPGPTYLPISEAPGAV</sequence>
<dbReference type="InterPro" id="IPR001434">
    <property type="entry name" value="OmcB-like_DUF11"/>
</dbReference>
<gene>
    <name evidence="3" type="ORF">LCGC14_2702890</name>
</gene>
<organism evidence="3">
    <name type="scientific">marine sediment metagenome</name>
    <dbReference type="NCBI Taxonomy" id="412755"/>
    <lineage>
        <taxon>unclassified sequences</taxon>
        <taxon>metagenomes</taxon>
        <taxon>ecological metagenomes</taxon>
    </lineage>
</organism>
<feature type="compositionally biased region" description="Acidic residues" evidence="1">
    <location>
        <begin position="326"/>
        <end position="336"/>
    </location>
</feature>
<evidence type="ECO:0000256" key="1">
    <source>
        <dbReference type="SAM" id="MobiDB-lite"/>
    </source>
</evidence>
<dbReference type="Pfam" id="PF01345">
    <property type="entry name" value="DUF11"/>
    <property type="match status" value="1"/>
</dbReference>
<feature type="non-terminal residue" evidence="3">
    <location>
        <position position="1"/>
    </location>
</feature>
<evidence type="ECO:0000259" key="2">
    <source>
        <dbReference type="Pfam" id="PF01345"/>
    </source>
</evidence>
<dbReference type="Gene3D" id="2.60.40.10">
    <property type="entry name" value="Immunoglobulins"/>
    <property type="match status" value="1"/>
</dbReference>
<feature type="non-terminal residue" evidence="3">
    <location>
        <position position="434"/>
    </location>
</feature>
<dbReference type="NCBIfam" id="TIGR01451">
    <property type="entry name" value="B_ant_repeat"/>
    <property type="match status" value="1"/>
</dbReference>
<feature type="region of interest" description="Disordered" evidence="1">
    <location>
        <begin position="308"/>
        <end position="336"/>
    </location>
</feature>
<proteinExistence type="predicted"/>
<dbReference type="SUPFAM" id="SSF117074">
    <property type="entry name" value="Hypothetical protein PA1324"/>
    <property type="match status" value="1"/>
</dbReference>
<dbReference type="AlphaFoldDB" id="A0A0F8ZF59"/>
<dbReference type="InterPro" id="IPR047589">
    <property type="entry name" value="DUF11_rpt"/>
</dbReference>
<reference evidence="3" key="1">
    <citation type="journal article" date="2015" name="Nature">
        <title>Complex archaea that bridge the gap between prokaryotes and eukaryotes.</title>
        <authorList>
            <person name="Spang A."/>
            <person name="Saw J.H."/>
            <person name="Jorgensen S.L."/>
            <person name="Zaremba-Niedzwiedzka K."/>
            <person name="Martijn J."/>
            <person name="Lind A.E."/>
            <person name="van Eijk R."/>
            <person name="Schleper C."/>
            <person name="Guy L."/>
            <person name="Ettema T.J."/>
        </authorList>
    </citation>
    <scope>NUCLEOTIDE SEQUENCE</scope>
</reference>
<comment type="caution">
    <text evidence="3">The sequence shown here is derived from an EMBL/GenBank/DDBJ whole genome shotgun (WGS) entry which is preliminary data.</text>
</comment>